<reference evidence="1" key="1">
    <citation type="submission" date="2019-04" db="EMBL/GenBank/DDBJ databases">
        <title>Microbes associate with the intestines of laboratory mice.</title>
        <authorList>
            <person name="Navarre W."/>
            <person name="Wong E."/>
            <person name="Huang K."/>
            <person name="Tropini C."/>
            <person name="Ng K."/>
            <person name="Yu B."/>
        </authorList>
    </citation>
    <scope>NUCLEOTIDE SEQUENCE</scope>
    <source>
        <strain evidence="1">NM09_H32</strain>
    </source>
</reference>
<name>A0AC61R4M8_9FIRM</name>
<sequence>MNNWLQKWKQLLEIVLFALFLGEFLFLVMDNPVIFPSPWMVLAAMKEQLQTTIFYKSIFFTVTRVVFGIAMSFFFGAILAFWRFFYPKTRIWLDYLILLLRSIPNITLMILFLFWLGGEQSLFLVIFLVLFPVVYQACADELETIQTCWKDVLAIYPQPRRYLLRQVYIPLLKPALGSALISITSLGFKVGVMAEILSQVRGGIGRNMQIAKLNVDLASLLAWTIWFLIVVAVCEWIIKKTIATIMK</sequence>
<proteinExistence type="predicted"/>
<organism evidence="1 2">
    <name type="scientific">Dubosiella muris</name>
    <dbReference type="NCBI Taxonomy" id="3038133"/>
    <lineage>
        <taxon>Bacteria</taxon>
        <taxon>Bacillati</taxon>
        <taxon>Bacillota</taxon>
        <taxon>Erysipelotrichia</taxon>
        <taxon>Erysipelotrichales</taxon>
        <taxon>Erysipelotrichaceae</taxon>
        <taxon>Dubosiella</taxon>
    </lineage>
</organism>
<keyword evidence="2" id="KW-1185">Reference proteome</keyword>
<accession>A0AC61R4M8</accession>
<gene>
    <name evidence="1" type="ORF">E5336_11835</name>
</gene>
<evidence type="ECO:0000313" key="2">
    <source>
        <dbReference type="Proteomes" id="UP000308836"/>
    </source>
</evidence>
<evidence type="ECO:0000313" key="1">
    <source>
        <dbReference type="EMBL" id="TGY64581.1"/>
    </source>
</evidence>
<dbReference type="Proteomes" id="UP000308836">
    <property type="component" value="Unassembled WGS sequence"/>
</dbReference>
<comment type="caution">
    <text evidence="1">The sequence shown here is derived from an EMBL/GenBank/DDBJ whole genome shotgun (WGS) entry which is preliminary data.</text>
</comment>
<dbReference type="EMBL" id="SRYG01000038">
    <property type="protein sequence ID" value="TGY64581.1"/>
    <property type="molecule type" value="Genomic_DNA"/>
</dbReference>
<protein>
    <submittedName>
        <fullName evidence="1">Uncharacterized protein</fullName>
    </submittedName>
</protein>